<evidence type="ECO:0000313" key="2">
    <source>
        <dbReference type="Proteomes" id="UP001139887"/>
    </source>
</evidence>
<sequence length="110" mass="12043">QPNPTYVDDCQFMVELVDESSKCMAICPNSLVASKFSGCNMQGLASGVVNAHSAAIERLKELWAWIRFHGEFEWIDLLVAPVIAPGPSANSLVRCLMIVDIAKPLPRVLT</sequence>
<keyword evidence="2" id="KW-1185">Reference proteome</keyword>
<dbReference type="EMBL" id="JANBUW010001743">
    <property type="protein sequence ID" value="KAJ2842503.1"/>
    <property type="molecule type" value="Genomic_DNA"/>
</dbReference>
<organism evidence="1 2">
    <name type="scientific">Coemansia brasiliensis</name>
    <dbReference type="NCBI Taxonomy" id="2650707"/>
    <lineage>
        <taxon>Eukaryota</taxon>
        <taxon>Fungi</taxon>
        <taxon>Fungi incertae sedis</taxon>
        <taxon>Zoopagomycota</taxon>
        <taxon>Kickxellomycotina</taxon>
        <taxon>Kickxellomycetes</taxon>
        <taxon>Kickxellales</taxon>
        <taxon>Kickxellaceae</taxon>
        <taxon>Coemansia</taxon>
    </lineage>
</organism>
<proteinExistence type="predicted"/>
<reference evidence="1" key="1">
    <citation type="submission" date="2022-07" db="EMBL/GenBank/DDBJ databases">
        <title>Phylogenomic reconstructions and comparative analyses of Kickxellomycotina fungi.</title>
        <authorList>
            <person name="Reynolds N.K."/>
            <person name="Stajich J.E."/>
            <person name="Barry K."/>
            <person name="Grigoriev I.V."/>
            <person name="Crous P."/>
            <person name="Smith M.E."/>
        </authorList>
    </citation>
    <scope>NUCLEOTIDE SEQUENCE</scope>
    <source>
        <strain evidence="1">NRRL 1566</strain>
    </source>
</reference>
<name>A0A9W8LWM7_9FUNG</name>
<comment type="caution">
    <text evidence="1">The sequence shown here is derived from an EMBL/GenBank/DDBJ whole genome shotgun (WGS) entry which is preliminary data.</text>
</comment>
<dbReference type="AlphaFoldDB" id="A0A9W8LWM7"/>
<accession>A0A9W8LWM7</accession>
<dbReference type="OrthoDB" id="2186770at2759"/>
<protein>
    <submittedName>
        <fullName evidence="1">Uncharacterized protein</fullName>
    </submittedName>
</protein>
<dbReference type="Proteomes" id="UP001139887">
    <property type="component" value="Unassembled WGS sequence"/>
</dbReference>
<evidence type="ECO:0000313" key="1">
    <source>
        <dbReference type="EMBL" id="KAJ2842503.1"/>
    </source>
</evidence>
<feature type="non-terminal residue" evidence="1">
    <location>
        <position position="1"/>
    </location>
</feature>
<gene>
    <name evidence="1" type="ORF">IWW36_005884</name>
</gene>